<feature type="compositionally biased region" description="Basic and acidic residues" evidence="1">
    <location>
        <begin position="454"/>
        <end position="469"/>
    </location>
</feature>
<feature type="compositionally biased region" description="Basic and acidic residues" evidence="1">
    <location>
        <begin position="47"/>
        <end position="56"/>
    </location>
</feature>
<feature type="region of interest" description="Disordered" evidence="1">
    <location>
        <begin position="241"/>
        <end position="350"/>
    </location>
</feature>
<feature type="compositionally biased region" description="Acidic residues" evidence="1">
    <location>
        <begin position="417"/>
        <end position="426"/>
    </location>
</feature>
<protein>
    <recommendedName>
        <fullName evidence="4">PWWP domain-containing protein</fullName>
    </recommendedName>
</protein>
<evidence type="ECO:0000313" key="3">
    <source>
        <dbReference type="Proteomes" id="UP001152087"/>
    </source>
</evidence>
<reference evidence="2" key="1">
    <citation type="submission" date="2022-09" db="EMBL/GenBank/DDBJ databases">
        <title>Fusarium specimens isolated from Avocado Roots.</title>
        <authorList>
            <person name="Stajich J."/>
            <person name="Roper C."/>
            <person name="Heimlech-Rivalta G."/>
        </authorList>
    </citation>
    <scope>NUCLEOTIDE SEQUENCE</scope>
    <source>
        <strain evidence="2">A02</strain>
    </source>
</reference>
<feature type="region of interest" description="Disordered" evidence="1">
    <location>
        <begin position="411"/>
        <end position="536"/>
    </location>
</feature>
<evidence type="ECO:0000256" key="1">
    <source>
        <dbReference type="SAM" id="MobiDB-lite"/>
    </source>
</evidence>
<name>A0A9W8QWY5_9HYPO</name>
<evidence type="ECO:0000313" key="2">
    <source>
        <dbReference type="EMBL" id="KAJ4180714.1"/>
    </source>
</evidence>
<dbReference type="Proteomes" id="UP001152087">
    <property type="component" value="Unassembled WGS sequence"/>
</dbReference>
<dbReference type="EMBL" id="JAOQAV010000046">
    <property type="protein sequence ID" value="KAJ4180714.1"/>
    <property type="molecule type" value="Genomic_DNA"/>
</dbReference>
<feature type="region of interest" description="Disordered" evidence="1">
    <location>
        <begin position="207"/>
        <end position="227"/>
    </location>
</feature>
<dbReference type="AlphaFoldDB" id="A0A9W8QWY5"/>
<evidence type="ECO:0008006" key="4">
    <source>
        <dbReference type="Google" id="ProtNLM"/>
    </source>
</evidence>
<keyword evidence="3" id="KW-1185">Reference proteome</keyword>
<feature type="compositionally biased region" description="Polar residues" evidence="1">
    <location>
        <begin position="484"/>
        <end position="509"/>
    </location>
</feature>
<feature type="compositionally biased region" description="Polar residues" evidence="1">
    <location>
        <begin position="258"/>
        <end position="267"/>
    </location>
</feature>
<organism evidence="2 3">
    <name type="scientific">Fusarium falciforme</name>
    <dbReference type="NCBI Taxonomy" id="195108"/>
    <lineage>
        <taxon>Eukaryota</taxon>
        <taxon>Fungi</taxon>
        <taxon>Dikarya</taxon>
        <taxon>Ascomycota</taxon>
        <taxon>Pezizomycotina</taxon>
        <taxon>Sordariomycetes</taxon>
        <taxon>Hypocreomycetidae</taxon>
        <taxon>Hypocreales</taxon>
        <taxon>Nectriaceae</taxon>
        <taxon>Fusarium</taxon>
        <taxon>Fusarium solani species complex</taxon>
    </lineage>
</organism>
<feature type="compositionally biased region" description="Basic and acidic residues" evidence="1">
    <location>
        <begin position="518"/>
        <end position="536"/>
    </location>
</feature>
<accession>A0A9W8QWY5</accession>
<proteinExistence type="predicted"/>
<gene>
    <name evidence="2" type="ORF">NW755_011609</name>
</gene>
<sequence>MPLIDTIAFFTHQTNQLFSHSDNCFSHPPNGKLRKRKDSSSSLLTSEQKRLKLEKTPRRHPRGSHSDQEDYQGITDPEPGQVYLAFWESSKQWIPVLILPIIDLERVGVSGSLDSLGLAEILPICYDQGTLTGERTWRDAYKKGQPLVTEREFPAIYFEGRSFPDKSPVGWVAAKDLRKFDVATVANHLVPQIQMVRKFLKERAASASCNETEEESSREKDISSCMEDELPQEISAVLNQDEQPVQDSPAPETAAPLETSTNGTQPASGPRPESQPAPHTSVTGEKSRTDTTPEAAPKKQPTGDDQSKCTEAQSVPRASTPLRPCRLVMADLTPSTRDPTPVSESELRPQNTITAMELGQTSTENAQLAPEAVMALEEQAPTGGSPGRTFKVEPDLNIPRNIDIPRDIEIISIASTEPEEEEEGDGEVPVPEFTNATLELDGLPCPAKQPDAVEEGRAEEGGPPHHDESQGQAQTKSLPGKASLDSSKASEQAQETPQSCRSTGSTLRTASDGAADPDQERQDGAWPRYRDSERWS</sequence>
<feature type="region of interest" description="Disordered" evidence="1">
    <location>
        <begin position="28"/>
        <end position="75"/>
    </location>
</feature>
<comment type="caution">
    <text evidence="2">The sequence shown here is derived from an EMBL/GenBank/DDBJ whole genome shotgun (WGS) entry which is preliminary data.</text>
</comment>